<name>A0A6B2L5Z3_9EUKA</name>
<dbReference type="GO" id="GO:0160147">
    <property type="term" value="F:tRNA pseudouridine(38-40) synthase activity"/>
    <property type="evidence" value="ECO:0007669"/>
    <property type="project" value="UniProtKB-EC"/>
</dbReference>
<dbReference type="GO" id="GO:0031119">
    <property type="term" value="P:tRNA pseudouridine synthesis"/>
    <property type="evidence" value="ECO:0007669"/>
    <property type="project" value="TreeGrafter"/>
</dbReference>
<evidence type="ECO:0000256" key="2">
    <source>
        <dbReference type="ARBA" id="ARBA00022694"/>
    </source>
</evidence>
<evidence type="ECO:0000259" key="5">
    <source>
        <dbReference type="Pfam" id="PF01416"/>
    </source>
</evidence>
<dbReference type="PANTHER" id="PTHR11142">
    <property type="entry name" value="PSEUDOURIDYLATE SYNTHASE"/>
    <property type="match status" value="1"/>
</dbReference>
<dbReference type="GO" id="GO:0005634">
    <property type="term" value="C:nucleus"/>
    <property type="evidence" value="ECO:0007669"/>
    <property type="project" value="TreeGrafter"/>
</dbReference>
<evidence type="ECO:0000256" key="4">
    <source>
        <dbReference type="RuleBase" id="RU003792"/>
    </source>
</evidence>
<evidence type="ECO:0000256" key="3">
    <source>
        <dbReference type="ARBA" id="ARBA00023235"/>
    </source>
</evidence>
<dbReference type="SUPFAM" id="SSF55120">
    <property type="entry name" value="Pseudouridine synthase"/>
    <property type="match status" value="1"/>
</dbReference>
<proteinExistence type="inferred from homology"/>
<organism evidence="6">
    <name type="scientific">Arcella intermedia</name>
    <dbReference type="NCBI Taxonomy" id="1963864"/>
    <lineage>
        <taxon>Eukaryota</taxon>
        <taxon>Amoebozoa</taxon>
        <taxon>Tubulinea</taxon>
        <taxon>Elardia</taxon>
        <taxon>Arcellinida</taxon>
        <taxon>Sphaerothecina</taxon>
        <taxon>Arcellidae</taxon>
        <taxon>Arcella</taxon>
    </lineage>
</organism>
<protein>
    <recommendedName>
        <fullName evidence="4">tRNA pseudouridine synthase</fullName>
        <ecNumber evidence="4">5.4.99.12</ecNumber>
    </recommendedName>
</protein>
<dbReference type="GO" id="GO:1990481">
    <property type="term" value="P:mRNA pseudouridine synthesis"/>
    <property type="evidence" value="ECO:0007669"/>
    <property type="project" value="TreeGrafter"/>
</dbReference>
<feature type="domain" description="Pseudouridine synthase I TruA alpha/beta" evidence="5">
    <location>
        <begin position="174"/>
        <end position="293"/>
    </location>
</feature>
<dbReference type="InterPro" id="IPR020097">
    <property type="entry name" value="PsdUridine_synth_TruA_a/b_dom"/>
</dbReference>
<dbReference type="HAMAP" id="MF_00171">
    <property type="entry name" value="TruA"/>
    <property type="match status" value="1"/>
</dbReference>
<dbReference type="EC" id="5.4.99.12" evidence="4"/>
<dbReference type="NCBIfam" id="TIGR00071">
    <property type="entry name" value="hisT_truA"/>
    <property type="match status" value="1"/>
</dbReference>
<dbReference type="Gene3D" id="3.30.70.660">
    <property type="entry name" value="Pseudouridine synthase I, catalytic domain, C-terminal subdomain"/>
    <property type="match status" value="1"/>
</dbReference>
<dbReference type="PANTHER" id="PTHR11142:SF5">
    <property type="entry name" value="TRNA PSEUDOURIDINE(38_39) SYNTHASE"/>
    <property type="match status" value="1"/>
</dbReference>
<accession>A0A6B2L5Z3</accession>
<comment type="similarity">
    <text evidence="1 4">Belongs to the tRNA pseudouridine synthase TruA family.</text>
</comment>
<keyword evidence="2 4" id="KW-0819">tRNA processing</keyword>
<evidence type="ECO:0000313" key="6">
    <source>
        <dbReference type="EMBL" id="NDV32297.1"/>
    </source>
</evidence>
<sequence>MENNAQTKKNREMNWDNYSKRHIALKFAYLGWNYRGLAIQQDNQNTVEQHILWALKKVKLVPEDADHQSINFQRSGRTDIGVSAFSQVLSFHSRSNVKTGKGIISVGHKISNDSKEIDFPKVLNRALPSDIRVLSWTPVDTDFSARFSTVSRQYRYFFRKENKNIIKMKEAGCLFLGLHDFRNFCKMDAENVSNFERTILEFDILPYQSQNQLDIGGDSKYTDFNDIYYFKITGTAFLWHQIRCMVGVLFLIGEGLEELEIITTLLDIQKVPRKPLYDMVDGSPLVLYECNYESLEWQAISKQTLNEFDKLWLVSSLHSSVIYSMYNGIKDFPISDPEGISSKSKHVPLLKRKTEKAYDERNKLKGNK</sequence>
<dbReference type="InterPro" id="IPR001406">
    <property type="entry name" value="PsdUridine_synth_TruA"/>
</dbReference>
<reference evidence="6" key="1">
    <citation type="journal article" date="2020" name="J. Eukaryot. Microbiol.">
        <title>De novo Sequencing, Assembly and Annotation of the Transcriptome for the Free-Living Testate Amoeba Arcella intermedia.</title>
        <authorList>
            <person name="Ribeiro G.M."/>
            <person name="Porfirio-Sousa A.L."/>
            <person name="Maurer-Alcala X.X."/>
            <person name="Katz L.A."/>
            <person name="Lahr D.J.G."/>
        </authorList>
    </citation>
    <scope>NUCLEOTIDE SEQUENCE</scope>
</reference>
<dbReference type="AlphaFoldDB" id="A0A6B2L5Z3"/>
<keyword evidence="3 4" id="KW-0413">Isomerase</keyword>
<dbReference type="Pfam" id="PF01416">
    <property type="entry name" value="PseudoU_synth_1"/>
    <property type="match status" value="1"/>
</dbReference>
<dbReference type="Gene3D" id="3.30.70.580">
    <property type="entry name" value="Pseudouridine synthase I, catalytic domain, N-terminal subdomain"/>
    <property type="match status" value="1"/>
</dbReference>
<dbReference type="GO" id="GO:0003723">
    <property type="term" value="F:RNA binding"/>
    <property type="evidence" value="ECO:0007669"/>
    <property type="project" value="InterPro"/>
</dbReference>
<comment type="catalytic activity">
    <reaction evidence="4">
        <text>uridine(38/39/40) in tRNA = pseudouridine(38/39/40) in tRNA</text>
        <dbReference type="Rhea" id="RHEA:22376"/>
        <dbReference type="Rhea" id="RHEA-COMP:10085"/>
        <dbReference type="Rhea" id="RHEA-COMP:10087"/>
        <dbReference type="ChEBI" id="CHEBI:65314"/>
        <dbReference type="ChEBI" id="CHEBI:65315"/>
        <dbReference type="EC" id="5.4.99.12"/>
    </reaction>
</comment>
<evidence type="ECO:0000256" key="1">
    <source>
        <dbReference type="ARBA" id="ARBA00009375"/>
    </source>
</evidence>
<dbReference type="InterPro" id="IPR020095">
    <property type="entry name" value="PsdUridine_synth_TruA_C"/>
</dbReference>
<dbReference type="InterPro" id="IPR020103">
    <property type="entry name" value="PsdUridine_synth_cat_dom_sf"/>
</dbReference>
<dbReference type="GO" id="GO:0005737">
    <property type="term" value="C:cytoplasm"/>
    <property type="evidence" value="ECO:0007669"/>
    <property type="project" value="TreeGrafter"/>
</dbReference>
<dbReference type="EMBL" id="GIBP01003328">
    <property type="protein sequence ID" value="NDV32297.1"/>
    <property type="molecule type" value="Transcribed_RNA"/>
</dbReference>
<dbReference type="InterPro" id="IPR020094">
    <property type="entry name" value="TruA/RsuA/RluB/E/F_N"/>
</dbReference>